<evidence type="ECO:0000256" key="3">
    <source>
        <dbReference type="ARBA" id="ARBA00008874"/>
    </source>
</evidence>
<dbReference type="SMART" id="SM00220">
    <property type="entry name" value="S_TKc"/>
    <property type="match status" value="1"/>
</dbReference>
<feature type="compositionally biased region" description="Low complexity" evidence="17">
    <location>
        <begin position="701"/>
        <end position="736"/>
    </location>
</feature>
<keyword evidence="13" id="KW-0460">Magnesium</keyword>
<keyword evidence="10 16" id="KW-0547">Nucleotide-binding</keyword>
<dbReference type="Proteomes" id="UP001161757">
    <property type="component" value="Unassembled WGS sequence"/>
</dbReference>
<organism evidence="19 20">
    <name type="scientific">Exophiala dermatitidis</name>
    <name type="common">Black yeast-like fungus</name>
    <name type="synonym">Wangiella dermatitidis</name>
    <dbReference type="NCBI Taxonomy" id="5970"/>
    <lineage>
        <taxon>Eukaryota</taxon>
        <taxon>Fungi</taxon>
        <taxon>Dikarya</taxon>
        <taxon>Ascomycota</taxon>
        <taxon>Pezizomycotina</taxon>
        <taxon>Eurotiomycetes</taxon>
        <taxon>Chaetothyriomycetidae</taxon>
        <taxon>Chaetothyriales</taxon>
        <taxon>Herpotrichiellaceae</taxon>
        <taxon>Exophiala</taxon>
    </lineage>
</organism>
<dbReference type="GO" id="GO:0005737">
    <property type="term" value="C:cytoplasm"/>
    <property type="evidence" value="ECO:0007669"/>
    <property type="project" value="UniProtKB-SubCell"/>
</dbReference>
<evidence type="ECO:0000256" key="2">
    <source>
        <dbReference type="ARBA" id="ARBA00004496"/>
    </source>
</evidence>
<evidence type="ECO:0000256" key="5">
    <source>
        <dbReference type="ARBA" id="ARBA00022490"/>
    </source>
</evidence>
<evidence type="ECO:0000256" key="17">
    <source>
        <dbReference type="SAM" id="MobiDB-lite"/>
    </source>
</evidence>
<dbReference type="EMBL" id="JAJGCB010000019">
    <property type="protein sequence ID" value="KAJ8988270.1"/>
    <property type="molecule type" value="Genomic_DNA"/>
</dbReference>
<sequence length="930" mass="100096">MAITMVSQYSDAPQDRRPMAHTSPFEIQDDQADGETLAAKYQMLEELGSGSFGVVYKAIEKETGEIVAIKHVDLESSEEDLSDILSELSVLSSCSSPYVTKYRLAFLRRHTLWIVMEYLGGGSCADLLKPPPHSLAETHIAIICRELLLGLAYLHGEGKLHRDIKAANVLLGMDGRVKLADFGVAAQLVGLKSVRNTFVGTPFWMAPEVIQQEGHDAKADIWSLGITAMELANGEPPHANVHPMKVLFLIPKQPAPRLEGGKWSRDFKDFVSCCLTKDVEKRSSAKDLLKHRFIRSAGKVEGLQELIVRKQDWEARKGGDRHLKYYAETLKSLSCNNSQTDDDDWVFETIKAVPTISKSRKPSHSQATQRRRKVSADTNGGQSTRMMEDGDRDYQLPPNRDANNNESPARKPSTMRRISESRQHQSASNGDAGAEDTVTSPTASVARRTARRTSRLSSAAQARQPLGVNMSFGNSPSTVRQFRRVSTNLNAVKVTAECDGENDASGGENQAPCIESDSDPDPNSSVVRTPSKAAPKIGLGVFSSFSGEDMLESKSRTNSADQDSKDRGPKAAAKDQSSRSTSFSTSAETNSESKESSLGKRLYAQAVGISCQDVLDDTADHVKREAVARLAEAFSDLEAVDPDGLFHVMRAIVEKVKLDSVLSKAMMVEAGSKSQSRSSPVIKTESETTTTADVEVGHPHTQTQDQTESETTTTTSTSVSGGSTMTSTSISTTTSSAPITPKRVQSPAPASPALPQSAAKLVLAQNNPHLKSHRRRQSAHAHAHLSPGSSGNNSRNSSGGQIIVGGGSPLKKSSHPHSNSNFHALPNVGSPRAGTGNTARLGRSNANDGRKPSGAVSDKMGHVERIPQSDEDKDKDIDMIMKSLVGGSGNSASGGGGGSGLSGGLEHTRQLADVLFERWCDGLRMRWPAV</sequence>
<proteinExistence type="inferred from homology"/>
<evidence type="ECO:0000256" key="16">
    <source>
        <dbReference type="PROSITE-ProRule" id="PRU10141"/>
    </source>
</evidence>
<evidence type="ECO:0000313" key="20">
    <source>
        <dbReference type="Proteomes" id="UP001161757"/>
    </source>
</evidence>
<feature type="domain" description="Protein kinase" evidence="18">
    <location>
        <begin position="41"/>
        <end position="294"/>
    </location>
</feature>
<feature type="binding site" evidence="16">
    <location>
        <position position="70"/>
    </location>
    <ligand>
        <name>ATP</name>
        <dbReference type="ChEBI" id="CHEBI:30616"/>
    </ligand>
</feature>
<evidence type="ECO:0000256" key="8">
    <source>
        <dbReference type="ARBA" id="ARBA00022679"/>
    </source>
</evidence>
<evidence type="ECO:0000256" key="9">
    <source>
        <dbReference type="ARBA" id="ARBA00022723"/>
    </source>
</evidence>
<evidence type="ECO:0000256" key="12">
    <source>
        <dbReference type="ARBA" id="ARBA00022840"/>
    </source>
</evidence>
<dbReference type="InterPro" id="IPR011009">
    <property type="entry name" value="Kinase-like_dom_sf"/>
</dbReference>
<evidence type="ECO:0000256" key="15">
    <source>
        <dbReference type="ARBA" id="ARBA00048679"/>
    </source>
</evidence>
<comment type="cofactor">
    <cofactor evidence="1">
        <name>Mg(2+)</name>
        <dbReference type="ChEBI" id="CHEBI:18420"/>
    </cofactor>
</comment>
<feature type="region of interest" description="Disordered" evidence="17">
    <location>
        <begin position="769"/>
        <end position="876"/>
    </location>
</feature>
<comment type="caution">
    <text evidence="19">The sequence shown here is derived from an EMBL/GenBank/DDBJ whole genome shotgun (WGS) entry which is preliminary data.</text>
</comment>
<dbReference type="InterPro" id="IPR050629">
    <property type="entry name" value="STE20/SPS1-PAK"/>
</dbReference>
<dbReference type="PROSITE" id="PS50011">
    <property type="entry name" value="PROTEIN_KINASE_DOM"/>
    <property type="match status" value="1"/>
</dbReference>
<dbReference type="Pfam" id="PF00069">
    <property type="entry name" value="Pkinase"/>
    <property type="match status" value="1"/>
</dbReference>
<feature type="compositionally biased region" description="Low complexity" evidence="17">
    <location>
        <begin position="784"/>
        <end position="801"/>
    </location>
</feature>
<feature type="region of interest" description="Disordered" evidence="17">
    <location>
        <begin position="499"/>
        <end position="532"/>
    </location>
</feature>
<dbReference type="SUPFAM" id="SSF56112">
    <property type="entry name" value="Protein kinase-like (PK-like)"/>
    <property type="match status" value="1"/>
</dbReference>
<evidence type="ECO:0000256" key="4">
    <source>
        <dbReference type="ARBA" id="ARBA00012513"/>
    </source>
</evidence>
<feature type="compositionally biased region" description="Polar residues" evidence="17">
    <location>
        <begin position="672"/>
        <end position="692"/>
    </location>
</feature>
<accession>A0AAN6ER25</accession>
<dbReference type="PROSITE" id="PS00107">
    <property type="entry name" value="PROTEIN_KINASE_ATP"/>
    <property type="match status" value="1"/>
</dbReference>
<feature type="region of interest" description="Disordered" evidence="17">
    <location>
        <begin position="1"/>
        <end position="28"/>
    </location>
</feature>
<keyword evidence="5" id="KW-0963">Cytoplasm</keyword>
<protein>
    <recommendedName>
        <fullName evidence="4">non-specific serine/threonine protein kinase</fullName>
        <ecNumber evidence="4">2.7.11.1</ecNumber>
    </recommendedName>
</protein>
<dbReference type="AlphaFoldDB" id="A0AAN6ER25"/>
<name>A0AAN6ER25_EXODE</name>
<comment type="subcellular location">
    <subcellularLocation>
        <location evidence="2">Cytoplasm</location>
    </subcellularLocation>
</comment>
<evidence type="ECO:0000313" key="19">
    <source>
        <dbReference type="EMBL" id="KAJ8988270.1"/>
    </source>
</evidence>
<feature type="compositionally biased region" description="Basic and acidic residues" evidence="17">
    <location>
        <begin position="562"/>
        <end position="577"/>
    </location>
</feature>
<evidence type="ECO:0000256" key="14">
    <source>
        <dbReference type="ARBA" id="ARBA00047899"/>
    </source>
</evidence>
<evidence type="ECO:0000256" key="13">
    <source>
        <dbReference type="ARBA" id="ARBA00022842"/>
    </source>
</evidence>
<evidence type="ECO:0000259" key="18">
    <source>
        <dbReference type="PROSITE" id="PS50011"/>
    </source>
</evidence>
<dbReference type="EC" id="2.7.11.1" evidence="4"/>
<feature type="compositionally biased region" description="Basic and acidic residues" evidence="17">
    <location>
        <begin position="859"/>
        <end position="876"/>
    </location>
</feature>
<comment type="catalytic activity">
    <reaction evidence="15">
        <text>L-seryl-[protein] + ATP = O-phospho-L-seryl-[protein] + ADP + H(+)</text>
        <dbReference type="Rhea" id="RHEA:17989"/>
        <dbReference type="Rhea" id="RHEA-COMP:9863"/>
        <dbReference type="Rhea" id="RHEA-COMP:11604"/>
        <dbReference type="ChEBI" id="CHEBI:15378"/>
        <dbReference type="ChEBI" id="CHEBI:29999"/>
        <dbReference type="ChEBI" id="CHEBI:30616"/>
        <dbReference type="ChEBI" id="CHEBI:83421"/>
        <dbReference type="ChEBI" id="CHEBI:456216"/>
        <dbReference type="EC" id="2.7.11.1"/>
    </reaction>
</comment>
<feature type="region of interest" description="Disordered" evidence="17">
    <location>
        <begin position="356"/>
        <end position="462"/>
    </location>
</feature>
<keyword evidence="6" id="KW-0723">Serine/threonine-protein kinase</keyword>
<evidence type="ECO:0000256" key="11">
    <source>
        <dbReference type="ARBA" id="ARBA00022777"/>
    </source>
</evidence>
<feature type="region of interest" description="Disordered" evidence="17">
    <location>
        <begin position="550"/>
        <end position="598"/>
    </location>
</feature>
<dbReference type="GO" id="GO:0004674">
    <property type="term" value="F:protein serine/threonine kinase activity"/>
    <property type="evidence" value="ECO:0007669"/>
    <property type="project" value="UniProtKB-KW"/>
</dbReference>
<feature type="compositionally biased region" description="Polar residues" evidence="17">
    <location>
        <begin position="376"/>
        <end position="385"/>
    </location>
</feature>
<dbReference type="PANTHER" id="PTHR48012">
    <property type="entry name" value="STERILE20-LIKE KINASE, ISOFORM B-RELATED"/>
    <property type="match status" value="1"/>
</dbReference>
<dbReference type="InterPro" id="IPR000719">
    <property type="entry name" value="Prot_kinase_dom"/>
</dbReference>
<evidence type="ECO:0000256" key="10">
    <source>
        <dbReference type="ARBA" id="ARBA00022741"/>
    </source>
</evidence>
<dbReference type="InterPro" id="IPR017441">
    <property type="entry name" value="Protein_kinase_ATP_BS"/>
</dbReference>
<keyword evidence="9" id="KW-0479">Metal-binding</keyword>
<dbReference type="GO" id="GO:0046872">
    <property type="term" value="F:metal ion binding"/>
    <property type="evidence" value="ECO:0007669"/>
    <property type="project" value="UniProtKB-KW"/>
</dbReference>
<dbReference type="FunFam" id="1.10.510.10:FF:000411">
    <property type="entry name" value="Probable Ste20-like kinase Don3"/>
    <property type="match status" value="1"/>
</dbReference>
<comment type="similarity">
    <text evidence="3">Belongs to the protein kinase superfamily. STE Ser/Thr protein kinase family. STE20 subfamily.</text>
</comment>
<dbReference type="Gene3D" id="1.10.510.10">
    <property type="entry name" value="Transferase(Phosphotransferase) domain 1"/>
    <property type="match status" value="1"/>
</dbReference>
<dbReference type="PANTHER" id="PTHR48012:SF27">
    <property type="entry name" value="SERINE_THREONINE-PROTEIN KINASE SID1"/>
    <property type="match status" value="1"/>
</dbReference>
<keyword evidence="12 16" id="KW-0067">ATP-binding</keyword>
<feature type="compositionally biased region" description="Low complexity" evidence="17">
    <location>
        <begin position="745"/>
        <end position="754"/>
    </location>
</feature>
<evidence type="ECO:0000256" key="6">
    <source>
        <dbReference type="ARBA" id="ARBA00022527"/>
    </source>
</evidence>
<dbReference type="GO" id="GO:0005524">
    <property type="term" value="F:ATP binding"/>
    <property type="evidence" value="ECO:0007669"/>
    <property type="project" value="UniProtKB-UniRule"/>
</dbReference>
<keyword evidence="8" id="KW-0808">Transferase</keyword>
<feature type="compositionally biased region" description="Polar residues" evidence="17">
    <location>
        <begin position="1"/>
        <end position="11"/>
    </location>
</feature>
<evidence type="ECO:0000256" key="1">
    <source>
        <dbReference type="ARBA" id="ARBA00001946"/>
    </source>
</evidence>
<comment type="catalytic activity">
    <reaction evidence="14">
        <text>L-threonyl-[protein] + ATP = O-phospho-L-threonyl-[protein] + ADP + H(+)</text>
        <dbReference type="Rhea" id="RHEA:46608"/>
        <dbReference type="Rhea" id="RHEA-COMP:11060"/>
        <dbReference type="Rhea" id="RHEA-COMP:11605"/>
        <dbReference type="ChEBI" id="CHEBI:15378"/>
        <dbReference type="ChEBI" id="CHEBI:30013"/>
        <dbReference type="ChEBI" id="CHEBI:30616"/>
        <dbReference type="ChEBI" id="CHEBI:61977"/>
        <dbReference type="ChEBI" id="CHEBI:456216"/>
        <dbReference type="EC" id="2.7.11.1"/>
    </reaction>
</comment>
<feature type="compositionally biased region" description="Basic residues" evidence="17">
    <location>
        <begin position="770"/>
        <end position="783"/>
    </location>
</feature>
<feature type="compositionally biased region" description="Basic residues" evidence="17">
    <location>
        <begin position="358"/>
        <end position="373"/>
    </location>
</feature>
<keyword evidence="7" id="KW-0597">Phosphoprotein</keyword>
<evidence type="ECO:0000256" key="7">
    <source>
        <dbReference type="ARBA" id="ARBA00022553"/>
    </source>
</evidence>
<dbReference type="CDD" id="cd06609">
    <property type="entry name" value="STKc_MST3_like"/>
    <property type="match status" value="1"/>
</dbReference>
<keyword evidence="11" id="KW-0418">Kinase</keyword>
<feature type="region of interest" description="Disordered" evidence="17">
    <location>
        <begin position="671"/>
        <end position="754"/>
    </location>
</feature>
<reference evidence="19" key="1">
    <citation type="submission" date="2023-01" db="EMBL/GenBank/DDBJ databases">
        <title>Exophiala dermititidis isolated from Cystic Fibrosis Patient.</title>
        <authorList>
            <person name="Kurbessoian T."/>
            <person name="Crocker A."/>
            <person name="Murante D."/>
            <person name="Hogan D.A."/>
            <person name="Stajich J.E."/>
        </authorList>
    </citation>
    <scope>NUCLEOTIDE SEQUENCE</scope>
    <source>
        <strain evidence="19">Ex8</strain>
    </source>
</reference>
<gene>
    <name evidence="19" type="ORF">HRR80_007686</name>
</gene>